<dbReference type="EMBL" id="BSUL01000001">
    <property type="protein sequence ID" value="GMA28391.1"/>
    <property type="molecule type" value="Genomic_DNA"/>
</dbReference>
<proteinExistence type="predicted"/>
<evidence type="ECO:0000256" key="1">
    <source>
        <dbReference type="ARBA" id="ARBA00022801"/>
    </source>
</evidence>
<evidence type="ECO:0000313" key="4">
    <source>
        <dbReference type="EMBL" id="GMA28391.1"/>
    </source>
</evidence>
<keyword evidence="1" id="KW-0378">Hydrolase</keyword>
<evidence type="ECO:0000313" key="5">
    <source>
        <dbReference type="Proteomes" id="UP001157160"/>
    </source>
</evidence>
<keyword evidence="5" id="KW-1185">Reference proteome</keyword>
<dbReference type="AlphaFoldDB" id="A0AA37UIJ9"/>
<feature type="compositionally biased region" description="Low complexity" evidence="2">
    <location>
        <begin position="174"/>
        <end position="209"/>
    </location>
</feature>
<organism evidence="4 5">
    <name type="scientific">Arenivirga flava</name>
    <dbReference type="NCBI Taxonomy" id="1930060"/>
    <lineage>
        <taxon>Bacteria</taxon>
        <taxon>Bacillati</taxon>
        <taxon>Actinomycetota</taxon>
        <taxon>Actinomycetes</taxon>
        <taxon>Micrococcales</taxon>
        <taxon>Microbacteriaceae</taxon>
        <taxon>Arenivirga</taxon>
    </lineage>
</organism>
<feature type="domain" description="Glycoside hydrolase family 3 N-terminal" evidence="3">
    <location>
        <begin position="77"/>
        <end position="173"/>
    </location>
</feature>
<accession>A0AA37UIJ9</accession>
<name>A0AA37UIJ9_9MICO</name>
<gene>
    <name evidence="4" type="ORF">GCM10025874_16440</name>
</gene>
<dbReference type="GO" id="GO:0008422">
    <property type="term" value="F:beta-glucosidase activity"/>
    <property type="evidence" value="ECO:0007669"/>
    <property type="project" value="TreeGrafter"/>
</dbReference>
<feature type="region of interest" description="Disordered" evidence="2">
    <location>
        <begin position="170"/>
        <end position="215"/>
    </location>
</feature>
<dbReference type="PANTHER" id="PTHR30620">
    <property type="entry name" value="PERIPLASMIC BETA-GLUCOSIDASE-RELATED"/>
    <property type="match status" value="1"/>
</dbReference>
<dbReference type="InterPro" id="IPR051915">
    <property type="entry name" value="Cellulose_Degrad_GH3"/>
</dbReference>
<dbReference type="Pfam" id="PF00933">
    <property type="entry name" value="Glyco_hydro_3"/>
    <property type="match status" value="1"/>
</dbReference>
<dbReference type="SUPFAM" id="SSF51445">
    <property type="entry name" value="(Trans)glycosidases"/>
    <property type="match status" value="1"/>
</dbReference>
<protein>
    <recommendedName>
        <fullName evidence="3">Glycoside hydrolase family 3 N-terminal domain-containing protein</fullName>
    </recommendedName>
</protein>
<dbReference type="InterPro" id="IPR001764">
    <property type="entry name" value="Glyco_hydro_3_N"/>
</dbReference>
<evidence type="ECO:0000256" key="2">
    <source>
        <dbReference type="SAM" id="MobiDB-lite"/>
    </source>
</evidence>
<evidence type="ECO:0000259" key="3">
    <source>
        <dbReference type="Pfam" id="PF00933"/>
    </source>
</evidence>
<dbReference type="GO" id="GO:0009251">
    <property type="term" value="P:glucan catabolic process"/>
    <property type="evidence" value="ECO:0007669"/>
    <property type="project" value="TreeGrafter"/>
</dbReference>
<dbReference type="Gene3D" id="3.20.20.300">
    <property type="entry name" value="Glycoside hydrolase, family 3, N-terminal domain"/>
    <property type="match status" value="1"/>
</dbReference>
<dbReference type="InterPro" id="IPR017853">
    <property type="entry name" value="GH"/>
</dbReference>
<dbReference type="Proteomes" id="UP001157160">
    <property type="component" value="Unassembled WGS sequence"/>
</dbReference>
<comment type="caution">
    <text evidence="4">The sequence shown here is derived from an EMBL/GenBank/DDBJ whole genome shotgun (WGS) entry which is preliminary data.</text>
</comment>
<dbReference type="PANTHER" id="PTHR30620:SF123">
    <property type="entry name" value="BETA-XYLOSIDASE"/>
    <property type="match status" value="1"/>
</dbReference>
<dbReference type="InterPro" id="IPR036962">
    <property type="entry name" value="Glyco_hydro_3_N_sf"/>
</dbReference>
<feature type="region of interest" description="Disordered" evidence="2">
    <location>
        <begin position="1"/>
        <end position="24"/>
    </location>
</feature>
<sequence>MTPESMIPENPSTTPRWHDVSLPPRDRARALLDAMTPSERLAQLGSTWPDADGASGDVAPMQSTQNRAQPFDEAIAGGIGQLTRVFGTAPLTPLEGMAKLNELQRAVRDANRFGLPALAHEECLTGFTAWQATVFPTALAWGATFDPDLIERMAAAIGRDMAAVGVQQGLSPCSTSSATTDGAASRRPSARTPTSSARSPPRTSAGSSRKASWPP</sequence>
<reference evidence="4 5" key="1">
    <citation type="journal article" date="2014" name="Int. J. Syst. Evol. Microbiol.">
        <title>Complete genome sequence of Corynebacterium casei LMG S-19264T (=DSM 44701T), isolated from a smear-ripened cheese.</title>
        <authorList>
            <consortium name="US DOE Joint Genome Institute (JGI-PGF)"/>
            <person name="Walter F."/>
            <person name="Albersmeier A."/>
            <person name="Kalinowski J."/>
            <person name="Ruckert C."/>
        </authorList>
    </citation>
    <scope>NUCLEOTIDE SEQUENCE [LARGE SCALE GENOMIC DNA]</scope>
    <source>
        <strain evidence="4 5">NBRC 112289</strain>
    </source>
</reference>